<gene>
    <name evidence="10" type="ORF">EYF80_021470</name>
</gene>
<dbReference type="Proteomes" id="UP000314294">
    <property type="component" value="Unassembled WGS sequence"/>
</dbReference>
<dbReference type="AlphaFoldDB" id="A0A4Z2HRF4"/>
<evidence type="ECO:0000313" key="10">
    <source>
        <dbReference type="EMBL" id="TNN68287.1"/>
    </source>
</evidence>
<feature type="region of interest" description="Disordered" evidence="8">
    <location>
        <begin position="72"/>
        <end position="91"/>
    </location>
</feature>
<proteinExistence type="predicted"/>
<evidence type="ECO:0000256" key="5">
    <source>
        <dbReference type="ARBA" id="ARBA00022833"/>
    </source>
</evidence>
<feature type="domain" description="C2H2-type" evidence="9">
    <location>
        <begin position="188"/>
        <end position="219"/>
    </location>
</feature>
<feature type="compositionally biased region" description="Polar residues" evidence="8">
    <location>
        <begin position="606"/>
        <end position="643"/>
    </location>
</feature>
<keyword evidence="11" id="KW-1185">Reference proteome</keyword>
<keyword evidence="6" id="KW-0539">Nucleus</keyword>
<dbReference type="GO" id="GO:0005634">
    <property type="term" value="C:nucleus"/>
    <property type="evidence" value="ECO:0007669"/>
    <property type="project" value="UniProtKB-SubCell"/>
</dbReference>
<keyword evidence="5" id="KW-0862">Zinc</keyword>
<dbReference type="SUPFAM" id="SSF57667">
    <property type="entry name" value="beta-beta-alpha zinc fingers"/>
    <property type="match status" value="2"/>
</dbReference>
<evidence type="ECO:0000256" key="7">
    <source>
        <dbReference type="PROSITE-ProRule" id="PRU00042"/>
    </source>
</evidence>
<dbReference type="InterPro" id="IPR036236">
    <property type="entry name" value="Znf_C2H2_sf"/>
</dbReference>
<comment type="subcellular location">
    <subcellularLocation>
        <location evidence="1">Nucleus</location>
    </subcellularLocation>
</comment>
<evidence type="ECO:0000256" key="6">
    <source>
        <dbReference type="ARBA" id="ARBA00023242"/>
    </source>
</evidence>
<dbReference type="GO" id="GO:0010468">
    <property type="term" value="P:regulation of gene expression"/>
    <property type="evidence" value="ECO:0007669"/>
    <property type="project" value="TreeGrafter"/>
</dbReference>
<dbReference type="PROSITE" id="PS00028">
    <property type="entry name" value="ZINC_FINGER_C2H2_1"/>
    <property type="match status" value="1"/>
</dbReference>
<feature type="region of interest" description="Disordered" evidence="8">
    <location>
        <begin position="606"/>
        <end position="649"/>
    </location>
</feature>
<dbReference type="GO" id="GO:0008270">
    <property type="term" value="F:zinc ion binding"/>
    <property type="evidence" value="ECO:0007669"/>
    <property type="project" value="UniProtKB-KW"/>
</dbReference>
<evidence type="ECO:0000259" key="9">
    <source>
        <dbReference type="PROSITE" id="PS50157"/>
    </source>
</evidence>
<accession>A0A4Z2HRF4</accession>
<keyword evidence="4 7" id="KW-0863">Zinc-finger</keyword>
<dbReference type="PANTHER" id="PTHR16515">
    <property type="entry name" value="PR DOMAIN ZINC FINGER PROTEIN"/>
    <property type="match status" value="1"/>
</dbReference>
<dbReference type="Pfam" id="PF00096">
    <property type="entry name" value="zf-C2H2"/>
    <property type="match status" value="3"/>
</dbReference>
<dbReference type="SMART" id="SM00355">
    <property type="entry name" value="ZnF_C2H2"/>
    <property type="match status" value="5"/>
</dbReference>
<feature type="region of interest" description="Disordered" evidence="8">
    <location>
        <begin position="398"/>
        <end position="429"/>
    </location>
</feature>
<sequence length="800" mass="87571">MLPTEALLSPREPAMHSYARRWNLKMHRCQGPGSAPSPQADPAMMDAGDNAGSYLNRNVAVGTELTSHIKVEQRRENSSWDATEVDDEAADEGEWTMPLDDEMEVLGSTKKAGNDTHAKKSAETSTLRYFVQDGVKRYPCNRCQKTYSRPSTLRRHLRLCGFRPRGFVAHGGGHGATPPTANSTKPMFACFVCGKSFNRKDNMMVHRKRCQLLRTTEDGGRGDARAAQQTTSGVAADRQPKEEDEGNWGIMSLPSVLPRRVTKAAPEGSTQAVPKPSLMMASRRKGSILEDSLGKDLVDAGRFCFGCENIFANRKCFQEHPCPGANHICSCGTEFIEYVDMLAHSGTHEPGHEGLDHVAIKKRRIEQRIEQLDRLQTGEVVWKTGESYLPAKHTLPIRPSETKVPTQSMRISQVPPLQSKDPLPPNPNPKDMQDVFAGVSAPTVDLWTLYQPVVLVRTTQTFNKTMPYTCAKCGQGFITRASLISHHSSHVIDKVAGCIGCGLLLSSKKLVPRIHVCKAPNTPTTKSRIITAKPLSLKLPNVAVIGAKSPTAQGSWSASYLQLKNQKLSAASQGSRSPLMTSTLQLQNQKFGAYNKSKLGLHISPSLQGRSQKPNASSLYITNPLPSMSRSPNPRVFNKSSRGLSVAPSGQFRVSTQSLSGLQSKPMPISIGSSGFPCRVCHLPFETAQMLQRHKCVKAKEFMANHVRGSNPNYRLKRVTPLPSLNSAQMNGERKYRVPVSGNINKNPGAAVNLDKVQGAVPPTGKTGMNKDDDCYIVESGPDKSAEMIYQMTSSVPIKT</sequence>
<evidence type="ECO:0000256" key="8">
    <source>
        <dbReference type="SAM" id="MobiDB-lite"/>
    </source>
</evidence>
<feature type="region of interest" description="Disordered" evidence="8">
    <location>
        <begin position="218"/>
        <end position="249"/>
    </location>
</feature>
<evidence type="ECO:0000256" key="2">
    <source>
        <dbReference type="ARBA" id="ARBA00022723"/>
    </source>
</evidence>
<dbReference type="EMBL" id="SRLO01000192">
    <property type="protein sequence ID" value="TNN68287.1"/>
    <property type="molecule type" value="Genomic_DNA"/>
</dbReference>
<keyword evidence="3" id="KW-0677">Repeat</keyword>
<dbReference type="Gene3D" id="3.30.160.60">
    <property type="entry name" value="Classic Zinc Finger"/>
    <property type="match status" value="2"/>
</dbReference>
<organism evidence="10 11">
    <name type="scientific">Liparis tanakae</name>
    <name type="common">Tanaka's snailfish</name>
    <dbReference type="NCBI Taxonomy" id="230148"/>
    <lineage>
        <taxon>Eukaryota</taxon>
        <taxon>Metazoa</taxon>
        <taxon>Chordata</taxon>
        <taxon>Craniata</taxon>
        <taxon>Vertebrata</taxon>
        <taxon>Euteleostomi</taxon>
        <taxon>Actinopterygii</taxon>
        <taxon>Neopterygii</taxon>
        <taxon>Teleostei</taxon>
        <taxon>Neoteleostei</taxon>
        <taxon>Acanthomorphata</taxon>
        <taxon>Eupercaria</taxon>
        <taxon>Perciformes</taxon>
        <taxon>Cottioidei</taxon>
        <taxon>Cottales</taxon>
        <taxon>Liparidae</taxon>
        <taxon>Liparis</taxon>
    </lineage>
</organism>
<comment type="caution">
    <text evidence="10">The sequence shown here is derived from an EMBL/GenBank/DDBJ whole genome shotgun (WGS) entry which is preliminary data.</text>
</comment>
<dbReference type="OrthoDB" id="8636499at2759"/>
<keyword evidence="2" id="KW-0479">Metal-binding</keyword>
<name>A0A4Z2HRF4_9TELE</name>
<evidence type="ECO:0000313" key="11">
    <source>
        <dbReference type="Proteomes" id="UP000314294"/>
    </source>
</evidence>
<feature type="domain" description="C2H2-type" evidence="9">
    <location>
        <begin position="468"/>
        <end position="495"/>
    </location>
</feature>
<dbReference type="InterPro" id="IPR050331">
    <property type="entry name" value="Zinc_finger"/>
</dbReference>
<evidence type="ECO:0000256" key="1">
    <source>
        <dbReference type="ARBA" id="ARBA00004123"/>
    </source>
</evidence>
<evidence type="ECO:0000256" key="3">
    <source>
        <dbReference type="ARBA" id="ARBA00022737"/>
    </source>
</evidence>
<dbReference type="PROSITE" id="PS50157">
    <property type="entry name" value="ZINC_FINGER_C2H2_2"/>
    <property type="match status" value="3"/>
</dbReference>
<reference evidence="10 11" key="1">
    <citation type="submission" date="2019-03" db="EMBL/GenBank/DDBJ databases">
        <title>First draft genome of Liparis tanakae, snailfish: a comprehensive survey of snailfish specific genes.</title>
        <authorList>
            <person name="Kim W."/>
            <person name="Song I."/>
            <person name="Jeong J.-H."/>
            <person name="Kim D."/>
            <person name="Kim S."/>
            <person name="Ryu S."/>
            <person name="Song J.Y."/>
            <person name="Lee S.K."/>
        </authorList>
    </citation>
    <scope>NUCLEOTIDE SEQUENCE [LARGE SCALE GENOMIC DNA]</scope>
    <source>
        <tissue evidence="10">Muscle</tissue>
    </source>
</reference>
<feature type="domain" description="C2H2-type" evidence="9">
    <location>
        <begin position="138"/>
        <end position="175"/>
    </location>
</feature>
<dbReference type="InterPro" id="IPR013087">
    <property type="entry name" value="Znf_C2H2_type"/>
</dbReference>
<evidence type="ECO:0000256" key="4">
    <source>
        <dbReference type="ARBA" id="ARBA00022771"/>
    </source>
</evidence>
<protein>
    <recommendedName>
        <fullName evidence="9">C2H2-type domain-containing protein</fullName>
    </recommendedName>
</protein>
<dbReference type="PANTHER" id="PTHR16515:SF57">
    <property type="entry name" value="ZINC FINGER PROTEIN 154-LIKE"/>
    <property type="match status" value="1"/>
</dbReference>